<proteinExistence type="predicted"/>
<dbReference type="OMA" id="REVDYEP"/>
<protein>
    <recommendedName>
        <fullName evidence="4">Cell division control protein 14</fullName>
    </recommendedName>
</protein>
<dbReference type="Proteomes" id="UP000184267">
    <property type="component" value="Unassembled WGS sequence"/>
</dbReference>
<feature type="compositionally biased region" description="Low complexity" evidence="1">
    <location>
        <begin position="454"/>
        <end position="466"/>
    </location>
</feature>
<feature type="compositionally biased region" description="Basic and acidic residues" evidence="1">
    <location>
        <begin position="309"/>
        <end position="321"/>
    </location>
</feature>
<comment type="caution">
    <text evidence="2">The sequence shown here is derived from an EMBL/GenBank/DDBJ whole genome shotgun (WGS) entry which is preliminary data.</text>
</comment>
<dbReference type="EMBL" id="MNAD01000790">
    <property type="protein sequence ID" value="OJT10326.1"/>
    <property type="molecule type" value="Genomic_DNA"/>
</dbReference>
<dbReference type="PANTHER" id="PTHR34065:SF1">
    <property type="entry name" value="CELL DIVISION CONTROL PROTEIN 14"/>
    <property type="match status" value="1"/>
</dbReference>
<name>A0A1M2VRX7_TRAPU</name>
<accession>A0A1M2VRX7</accession>
<gene>
    <name evidence="2" type="ORF">TRAPUB_13194</name>
</gene>
<feature type="compositionally biased region" description="Polar residues" evidence="1">
    <location>
        <begin position="467"/>
        <end position="479"/>
    </location>
</feature>
<evidence type="ECO:0008006" key="4">
    <source>
        <dbReference type="Google" id="ProtNLM"/>
    </source>
</evidence>
<dbReference type="InterPro" id="IPR012535">
    <property type="entry name" value="Cell_div_Cdc14"/>
</dbReference>
<dbReference type="STRING" id="154538.A0A1M2VRX7"/>
<feature type="region of interest" description="Disordered" evidence="1">
    <location>
        <begin position="309"/>
        <end position="354"/>
    </location>
</feature>
<feature type="region of interest" description="Disordered" evidence="1">
    <location>
        <begin position="152"/>
        <end position="174"/>
    </location>
</feature>
<evidence type="ECO:0000313" key="2">
    <source>
        <dbReference type="EMBL" id="OJT10326.1"/>
    </source>
</evidence>
<feature type="region of interest" description="Disordered" evidence="1">
    <location>
        <begin position="418"/>
        <end position="553"/>
    </location>
</feature>
<feature type="compositionally biased region" description="Basic and acidic residues" evidence="1">
    <location>
        <begin position="480"/>
        <end position="493"/>
    </location>
</feature>
<dbReference type="Pfam" id="PF08045">
    <property type="entry name" value="CDC14"/>
    <property type="match status" value="1"/>
</dbReference>
<evidence type="ECO:0000313" key="3">
    <source>
        <dbReference type="Proteomes" id="UP000184267"/>
    </source>
</evidence>
<organism evidence="2 3">
    <name type="scientific">Trametes pubescens</name>
    <name type="common">White-rot fungus</name>
    <dbReference type="NCBI Taxonomy" id="154538"/>
    <lineage>
        <taxon>Eukaryota</taxon>
        <taxon>Fungi</taxon>
        <taxon>Dikarya</taxon>
        <taxon>Basidiomycota</taxon>
        <taxon>Agaricomycotina</taxon>
        <taxon>Agaricomycetes</taxon>
        <taxon>Polyporales</taxon>
        <taxon>Polyporaceae</taxon>
        <taxon>Trametes</taxon>
    </lineage>
</organism>
<dbReference type="PANTHER" id="PTHR34065">
    <property type="entry name" value="CELL DIVISION CONTROL PROTEIN 14"/>
    <property type="match status" value="1"/>
</dbReference>
<reference evidence="2 3" key="1">
    <citation type="submission" date="2016-10" db="EMBL/GenBank/DDBJ databases">
        <title>Genome sequence of the basidiomycete white-rot fungus Trametes pubescens.</title>
        <authorList>
            <person name="Makela M.R."/>
            <person name="Granchi Z."/>
            <person name="Peng M."/>
            <person name="De Vries R.P."/>
            <person name="Grigoriev I."/>
            <person name="Riley R."/>
            <person name="Hilden K."/>
        </authorList>
    </citation>
    <scope>NUCLEOTIDE SEQUENCE [LARGE SCALE GENOMIC DNA]</scope>
    <source>
        <strain evidence="2 3">FBCC735</strain>
    </source>
</reference>
<feature type="compositionally biased region" description="Low complexity" evidence="1">
    <location>
        <begin position="332"/>
        <end position="341"/>
    </location>
</feature>
<feature type="region of interest" description="Disordered" evidence="1">
    <location>
        <begin position="257"/>
        <end position="288"/>
    </location>
</feature>
<evidence type="ECO:0000256" key="1">
    <source>
        <dbReference type="SAM" id="MobiDB-lite"/>
    </source>
</evidence>
<dbReference type="OrthoDB" id="5357220at2759"/>
<keyword evidence="3" id="KW-1185">Reference proteome</keyword>
<dbReference type="AlphaFoldDB" id="A0A1M2VRX7"/>
<sequence length="582" mass="61573">MDPLHPDANVAPMHDILQDALDDLASSRTSIVDKGDALVAIEHVLAETCDPRAEGLVGYFNALQDTFQCNVSSRIICWTAVTSAQLEGCLNKGSIDREKRFDCATLAAQLARAMAIIQGVTLTHKSSKQSLGRRYSLEVLLDLLLVSRHMETTSTPSSSTPTSPKSGASATPTPKTTEIPLASVVIDTLLCILVDSIPALRVFEDLNGVQVIVKILKRAGTPREVRMKCLEFLYFYLLDETASVPEFSMSDIQTPAATPVHTPVAPHRSYPSVSATSDSSYTTATSSRSSSASSAFSACSASTAATSRSIHELAASRDSDPSKPSTTPPSNSPASSVPKSVIPGLVPSHRTVTPPSGAHAFNALGRGQPRSLLMLRKEVDFIPLSPKKPEVSHLGHKPSGLRPKLRERTNVSTRLRAAGDVLSSEETESEEPVVRNVAVSTPRTRLGAHSRGFSVSSTSSMSSTSSLANGGDTQPSTPRASRDDGKGKARDLQTPKTASKLHRRTQSLADVLTDSPSRMPGAELGSGLKLGPRSASSPNAAAGAKNSGPRTMEEKKEILGSMLGNVDALVEGVRKAGIWGLS</sequence>